<proteinExistence type="predicted"/>
<dbReference type="Proteomes" id="UP000324065">
    <property type="component" value="Unassembled WGS sequence"/>
</dbReference>
<protein>
    <submittedName>
        <fullName evidence="2">Uncharacterized protein</fullName>
    </submittedName>
</protein>
<keyword evidence="3" id="KW-1185">Reference proteome</keyword>
<organism evidence="2 3">
    <name type="scientific">Roseospira marina</name>
    <dbReference type="NCBI Taxonomy" id="140057"/>
    <lineage>
        <taxon>Bacteria</taxon>
        <taxon>Pseudomonadati</taxon>
        <taxon>Pseudomonadota</taxon>
        <taxon>Alphaproteobacteria</taxon>
        <taxon>Rhodospirillales</taxon>
        <taxon>Rhodospirillaceae</taxon>
        <taxon>Roseospira</taxon>
    </lineage>
</organism>
<sequence length="763" mass="78561">MTTAPDPVSDPSEPSEPSPRPRHRRPPLWRMVARDVLVVPVLLMALGAAFWTQRVPVVDGIARLALDRAGLGPVALTVQTVETDGLVITDVALADGRFQARRLFVVPSLLGVERIEAEGVAVRAPWDPETGLDAGPLTPWLSGGEGDGDSGAGGAVALPIRTLEVRDARLSLEVPEGTVRAETDATLTLWAGLAGALTNVVFEGTDVGGLMPGTATIPSVRIISPRLSVDDGVLSGPLTLTGEAKDVAVPDARLSGATVAASGRLRASPDRIDVALDTGEVILTEPAFGSVWNGGSALTLVLAEDADQTVAVDLAGPGTPRADLDVTLAPFSVSGTVEADLDRVHLAGPVPWSNEAPLTLVAAASRVQSGAAVARDATVDATLRPEGPTATLAFQVPHLPGEAGTDSIAGHPLRPLRVQGQLAPDPEQPGRLRVTADLGAPLRDHLVTLRGWATADARNAHLSVRGAPLTLGDGGVQPWQLHAALADLSASAGTVAIEGTVDRTDGGALRPDLSFGLADVDAAYGTTALRRLNGVARLTGLSPLRSPSQELVAAGLEMGLPFTDVVIRYRLDGAGAFVVEEASMALAGGTIVTDGARVPLAGFDRVPLTLTVQGLDLGQLAAMTPIDDLTVSGRVDGTVPMVITPGAVRIDAGRLAATGPGVVQYRGGALPGGAEAGTGVDLARRALEDFRYTALSMDVAGSTADTMALTLSLDGANAAVLDGYPFQLNLNLEGPLTRLIGESLQGYTIPRRIVDRLKALGLR</sequence>
<dbReference type="EMBL" id="VWPJ01000002">
    <property type="protein sequence ID" value="KAA5607013.1"/>
    <property type="molecule type" value="Genomic_DNA"/>
</dbReference>
<name>A0A5M6IFL1_9PROT</name>
<dbReference type="AlphaFoldDB" id="A0A5M6IFL1"/>
<dbReference type="InterPro" id="IPR021730">
    <property type="entry name" value="YdbH"/>
</dbReference>
<reference evidence="2 3" key="1">
    <citation type="submission" date="2019-09" db="EMBL/GenBank/DDBJ databases">
        <title>Genome sequence of Roseospira marina, one of the more divergent members of the non-sulfur purple photosynthetic bacterial family, the Rhodospirillaceae.</title>
        <authorList>
            <person name="Meyer T."/>
            <person name="Kyndt J."/>
        </authorList>
    </citation>
    <scope>NUCLEOTIDE SEQUENCE [LARGE SCALE GENOMIC DNA]</scope>
    <source>
        <strain evidence="2 3">DSM 15113</strain>
    </source>
</reference>
<feature type="compositionally biased region" description="Low complexity" evidence="1">
    <location>
        <begin position="1"/>
        <end position="12"/>
    </location>
</feature>
<comment type="caution">
    <text evidence="2">The sequence shown here is derived from an EMBL/GenBank/DDBJ whole genome shotgun (WGS) entry which is preliminary data.</text>
</comment>
<dbReference type="OrthoDB" id="8446194at2"/>
<evidence type="ECO:0000313" key="2">
    <source>
        <dbReference type="EMBL" id="KAA5607013.1"/>
    </source>
</evidence>
<evidence type="ECO:0000256" key="1">
    <source>
        <dbReference type="SAM" id="MobiDB-lite"/>
    </source>
</evidence>
<feature type="region of interest" description="Disordered" evidence="1">
    <location>
        <begin position="1"/>
        <end position="25"/>
    </location>
</feature>
<gene>
    <name evidence="2" type="ORF">F1188_03655</name>
</gene>
<accession>A0A5M6IFL1</accession>
<dbReference type="RefSeq" id="WP_150061023.1">
    <property type="nucleotide sequence ID" value="NZ_JACHII010000003.1"/>
</dbReference>
<dbReference type="Pfam" id="PF11739">
    <property type="entry name" value="YdbH-like"/>
    <property type="match status" value="1"/>
</dbReference>
<evidence type="ECO:0000313" key="3">
    <source>
        <dbReference type="Proteomes" id="UP000324065"/>
    </source>
</evidence>